<keyword evidence="9" id="KW-0067">ATP-binding</keyword>
<dbReference type="PANTHER" id="PTHR44936">
    <property type="entry name" value="SENSOR PROTEIN CREC"/>
    <property type="match status" value="1"/>
</dbReference>
<dbReference type="Pfam" id="PF00512">
    <property type="entry name" value="HisKA"/>
    <property type="match status" value="1"/>
</dbReference>
<dbReference type="CDD" id="cd00082">
    <property type="entry name" value="HisKA"/>
    <property type="match status" value="1"/>
</dbReference>
<dbReference type="InterPro" id="IPR003660">
    <property type="entry name" value="HAMP_dom"/>
</dbReference>
<dbReference type="Pfam" id="PF00672">
    <property type="entry name" value="HAMP"/>
    <property type="match status" value="1"/>
</dbReference>
<comment type="subcellular location">
    <subcellularLocation>
        <location evidence="2">Cell membrane</location>
        <topology evidence="2">Multi-pass membrane protein</topology>
    </subcellularLocation>
</comment>
<evidence type="ECO:0000256" key="5">
    <source>
        <dbReference type="ARBA" id="ARBA00022553"/>
    </source>
</evidence>
<evidence type="ECO:0000259" key="11">
    <source>
        <dbReference type="PROSITE" id="PS50109"/>
    </source>
</evidence>
<dbReference type="InterPro" id="IPR050980">
    <property type="entry name" value="2C_sensor_his_kinase"/>
</dbReference>
<dbReference type="CDD" id="cd00075">
    <property type="entry name" value="HATPase"/>
    <property type="match status" value="1"/>
</dbReference>
<organism evidence="13 14">
    <name type="scientific">Zavarzinia compransoris</name>
    <dbReference type="NCBI Taxonomy" id="1264899"/>
    <lineage>
        <taxon>Bacteria</taxon>
        <taxon>Pseudomonadati</taxon>
        <taxon>Pseudomonadota</taxon>
        <taxon>Alphaproteobacteria</taxon>
        <taxon>Rhodospirillales</taxon>
        <taxon>Zavarziniaceae</taxon>
        <taxon>Zavarzinia</taxon>
    </lineage>
</organism>
<evidence type="ECO:0000256" key="3">
    <source>
        <dbReference type="ARBA" id="ARBA00012438"/>
    </source>
</evidence>
<evidence type="ECO:0000259" key="12">
    <source>
        <dbReference type="PROSITE" id="PS50885"/>
    </source>
</evidence>
<keyword evidence="7" id="KW-0547">Nucleotide-binding</keyword>
<gene>
    <name evidence="13" type="ORF">DKG75_19885</name>
</gene>
<dbReference type="PROSITE" id="PS50109">
    <property type="entry name" value="HIS_KIN"/>
    <property type="match status" value="1"/>
</dbReference>
<dbReference type="SMART" id="SM00304">
    <property type="entry name" value="HAMP"/>
    <property type="match status" value="1"/>
</dbReference>
<accession>A0A317DYX4</accession>
<dbReference type="EMBL" id="QGLF01000006">
    <property type="protein sequence ID" value="PWR18233.1"/>
    <property type="molecule type" value="Genomic_DNA"/>
</dbReference>
<keyword evidence="4" id="KW-1003">Cell membrane</keyword>
<dbReference type="GO" id="GO:0005524">
    <property type="term" value="F:ATP binding"/>
    <property type="evidence" value="ECO:0007669"/>
    <property type="project" value="UniProtKB-KW"/>
</dbReference>
<keyword evidence="8 13" id="KW-0418">Kinase</keyword>
<feature type="transmembrane region" description="Helical" evidence="10">
    <location>
        <begin position="9"/>
        <end position="30"/>
    </location>
</feature>
<dbReference type="Gene3D" id="1.10.8.500">
    <property type="entry name" value="HAMP domain in histidine kinase"/>
    <property type="match status" value="1"/>
</dbReference>
<dbReference type="InterPro" id="IPR036097">
    <property type="entry name" value="HisK_dim/P_sf"/>
</dbReference>
<dbReference type="AlphaFoldDB" id="A0A317DYX4"/>
<comment type="caution">
    <text evidence="13">The sequence shown here is derived from an EMBL/GenBank/DDBJ whole genome shotgun (WGS) entry which is preliminary data.</text>
</comment>
<evidence type="ECO:0000313" key="14">
    <source>
        <dbReference type="Proteomes" id="UP000246077"/>
    </source>
</evidence>
<dbReference type="PROSITE" id="PS50885">
    <property type="entry name" value="HAMP"/>
    <property type="match status" value="1"/>
</dbReference>
<comment type="catalytic activity">
    <reaction evidence="1">
        <text>ATP + protein L-histidine = ADP + protein N-phospho-L-histidine.</text>
        <dbReference type="EC" id="2.7.13.3"/>
    </reaction>
</comment>
<evidence type="ECO:0000313" key="13">
    <source>
        <dbReference type="EMBL" id="PWR18233.1"/>
    </source>
</evidence>
<dbReference type="GO" id="GO:0005886">
    <property type="term" value="C:plasma membrane"/>
    <property type="evidence" value="ECO:0007669"/>
    <property type="project" value="UniProtKB-SubCell"/>
</dbReference>
<dbReference type="GO" id="GO:0000155">
    <property type="term" value="F:phosphorelay sensor kinase activity"/>
    <property type="evidence" value="ECO:0007669"/>
    <property type="project" value="InterPro"/>
</dbReference>
<keyword evidence="10" id="KW-0472">Membrane</keyword>
<feature type="domain" description="Histidine kinase" evidence="11">
    <location>
        <begin position="212"/>
        <end position="424"/>
    </location>
</feature>
<feature type="domain" description="HAMP" evidence="12">
    <location>
        <begin position="149"/>
        <end position="204"/>
    </location>
</feature>
<proteinExistence type="predicted"/>
<dbReference type="Gene3D" id="3.30.565.10">
    <property type="entry name" value="Histidine kinase-like ATPase, C-terminal domain"/>
    <property type="match status" value="1"/>
</dbReference>
<dbReference type="Gene3D" id="1.10.287.130">
    <property type="match status" value="1"/>
</dbReference>
<dbReference type="InterPro" id="IPR003594">
    <property type="entry name" value="HATPase_dom"/>
</dbReference>
<feature type="transmembrane region" description="Helical" evidence="10">
    <location>
        <begin position="131"/>
        <end position="151"/>
    </location>
</feature>
<evidence type="ECO:0000256" key="1">
    <source>
        <dbReference type="ARBA" id="ARBA00000085"/>
    </source>
</evidence>
<dbReference type="Proteomes" id="UP000246077">
    <property type="component" value="Unassembled WGS sequence"/>
</dbReference>
<dbReference type="InterPro" id="IPR005467">
    <property type="entry name" value="His_kinase_dom"/>
</dbReference>
<evidence type="ECO:0000256" key="6">
    <source>
        <dbReference type="ARBA" id="ARBA00022679"/>
    </source>
</evidence>
<dbReference type="InterPro" id="IPR036890">
    <property type="entry name" value="HATPase_C_sf"/>
</dbReference>
<keyword evidence="10" id="KW-1133">Transmembrane helix</keyword>
<protein>
    <recommendedName>
        <fullName evidence="3">histidine kinase</fullName>
        <ecNumber evidence="3">2.7.13.3</ecNumber>
    </recommendedName>
</protein>
<dbReference type="SUPFAM" id="SSF158472">
    <property type="entry name" value="HAMP domain-like"/>
    <property type="match status" value="1"/>
</dbReference>
<dbReference type="PANTHER" id="PTHR44936:SF10">
    <property type="entry name" value="SENSOR PROTEIN RSTB"/>
    <property type="match status" value="1"/>
</dbReference>
<dbReference type="RefSeq" id="WP_109922940.1">
    <property type="nucleotide sequence ID" value="NZ_QGLF01000006.1"/>
</dbReference>
<evidence type="ECO:0000256" key="2">
    <source>
        <dbReference type="ARBA" id="ARBA00004651"/>
    </source>
</evidence>
<evidence type="ECO:0000256" key="4">
    <source>
        <dbReference type="ARBA" id="ARBA00022475"/>
    </source>
</evidence>
<dbReference type="InterPro" id="IPR004358">
    <property type="entry name" value="Sig_transdc_His_kin-like_C"/>
</dbReference>
<keyword evidence="5" id="KW-0597">Phosphoprotein</keyword>
<evidence type="ECO:0000256" key="9">
    <source>
        <dbReference type="ARBA" id="ARBA00022840"/>
    </source>
</evidence>
<keyword evidence="10" id="KW-0812">Transmembrane</keyword>
<dbReference type="CDD" id="cd06225">
    <property type="entry name" value="HAMP"/>
    <property type="match status" value="1"/>
</dbReference>
<dbReference type="SMART" id="SM00387">
    <property type="entry name" value="HATPase_c"/>
    <property type="match status" value="1"/>
</dbReference>
<dbReference type="PRINTS" id="PR00344">
    <property type="entry name" value="BCTRLSENSOR"/>
</dbReference>
<name>A0A317DYX4_9PROT</name>
<dbReference type="InterPro" id="IPR003661">
    <property type="entry name" value="HisK_dim/P_dom"/>
</dbReference>
<reference evidence="14" key="1">
    <citation type="submission" date="2018-05" db="EMBL/GenBank/DDBJ databases">
        <title>Zavarzinia sp. HR-AS.</title>
        <authorList>
            <person name="Lee Y."/>
            <person name="Jeon C.O."/>
        </authorList>
    </citation>
    <scope>NUCLEOTIDE SEQUENCE [LARGE SCALE GENOMIC DNA]</scope>
    <source>
        <strain evidence="14">DSM 1231</strain>
    </source>
</reference>
<dbReference type="OrthoDB" id="9815202at2"/>
<dbReference type="SUPFAM" id="SSF47384">
    <property type="entry name" value="Homodimeric domain of signal transducing histidine kinase"/>
    <property type="match status" value="1"/>
</dbReference>
<keyword evidence="14" id="KW-1185">Reference proteome</keyword>
<dbReference type="SMART" id="SM00388">
    <property type="entry name" value="HisKA"/>
    <property type="match status" value="1"/>
</dbReference>
<dbReference type="EC" id="2.7.13.3" evidence="3"/>
<evidence type="ECO:0000256" key="8">
    <source>
        <dbReference type="ARBA" id="ARBA00022777"/>
    </source>
</evidence>
<sequence length="427" mass="46503">MRQRLFWKILLGFWFTFIAIIEGLWIYFVVFDVQPKHVERFLADQAAPAQIALAARIVEQQGPAAFREALAGLQPPGRDRLSLWPPGAVRAAGEFEVVGTATAPDGTRYEIVYEPRAVPARKPGPFDIPPFMVVLAIIGGLGFSAALAWYLTRPIGRLRDGFAILARGDLGYRLAGRMGRRRDEIADLARDFDAMAERLQHLVEARDRLLNDVSHELRSPLARLQISIGLARQNPGRFDLVLDRIEDEAGRIDAMVGELLSLARAENGLADKDSYFDLNSLVRAVVADARFEAEPAGAVIHCPPDDGAEDVLVAGDAGLMRRAIENILRNALRHTPKGSAISVTLEARPGWVEVVVADEGRGVAESELEHLFRPFARGAHGAPDGYGLGLAIAQRAVLSHGGRISGANRPQGGLEVRISLPVVEAPI</sequence>
<evidence type="ECO:0000256" key="10">
    <source>
        <dbReference type="SAM" id="Phobius"/>
    </source>
</evidence>
<keyword evidence="6" id="KW-0808">Transferase</keyword>
<evidence type="ECO:0000256" key="7">
    <source>
        <dbReference type="ARBA" id="ARBA00022741"/>
    </source>
</evidence>
<dbReference type="SUPFAM" id="SSF55874">
    <property type="entry name" value="ATPase domain of HSP90 chaperone/DNA topoisomerase II/histidine kinase"/>
    <property type="match status" value="1"/>
</dbReference>
<dbReference type="Pfam" id="PF02518">
    <property type="entry name" value="HATPase_c"/>
    <property type="match status" value="1"/>
</dbReference>